<evidence type="ECO:0000313" key="3">
    <source>
        <dbReference type="Proteomes" id="UP000247498"/>
    </source>
</evidence>
<dbReference type="Proteomes" id="UP000247498">
    <property type="component" value="Unassembled WGS sequence"/>
</dbReference>
<dbReference type="EMBL" id="BDRX01000040">
    <property type="protein sequence ID" value="GBF93338.1"/>
    <property type="molecule type" value="Genomic_DNA"/>
</dbReference>
<gene>
    <name evidence="2" type="ORF">Rsub_06376</name>
</gene>
<sequence>MLAQPAAPCCAWASRRTSQSGGDASPHSPDGVLCDGTLTAVLSWLGVPDLAGGAALVCRRWHQASACKEVWRSRMHPALLRLYSESPGGALTVGGALAAGGAPTAGGERYAPARLFKAVYCTNLLRNGEFLERTNSTRAPEAGGGRSVTWVPTHNVRGVSWEYPMLDASLPLPPPAATHLPGDGSPSPAAARTAAAPIDIRRPPARRGCCGSGSGSAGAGAGGSLGSSPAGSLGSSGGGGAGRSPTSSGPFAVGCVAPSCFMWSEVAQVIDLGEALQAQGGLPPELAAAALASGAQLEVSVWVAAAGGAGAGARRGGAAAAAPPPSECQVIAALVPLRDAEAAGAAAVPLEALAKAAVPLPDQLPSGLPQAEAQAAAAAAAAGELRRLGMPGTRLEVLGPFPATSEWRQVKCRLRLPPAPEPAAGSPGGALGAAPRLVVALRGRAGAFVTPARPIGRGPKFMAARAVLVPLDGE</sequence>
<evidence type="ECO:0008006" key="4">
    <source>
        <dbReference type="Google" id="ProtNLM"/>
    </source>
</evidence>
<dbReference type="OrthoDB" id="543066at2759"/>
<reference evidence="2 3" key="1">
    <citation type="journal article" date="2018" name="Sci. Rep.">
        <title>Raphidocelis subcapitata (=Pseudokirchneriella subcapitata) provides an insight into genome evolution and environmental adaptations in the Sphaeropleales.</title>
        <authorList>
            <person name="Suzuki S."/>
            <person name="Yamaguchi H."/>
            <person name="Nakajima N."/>
            <person name="Kawachi M."/>
        </authorList>
    </citation>
    <scope>NUCLEOTIDE SEQUENCE [LARGE SCALE GENOMIC DNA]</scope>
    <source>
        <strain evidence="2 3">NIES-35</strain>
    </source>
</reference>
<dbReference type="InterPro" id="IPR036047">
    <property type="entry name" value="F-box-like_dom_sf"/>
</dbReference>
<dbReference type="InParanoid" id="A0A2V0P0E2"/>
<protein>
    <recommendedName>
        <fullName evidence="4">F-box domain-containing protein</fullName>
    </recommendedName>
</protein>
<comment type="caution">
    <text evidence="2">The sequence shown here is derived from an EMBL/GenBank/DDBJ whole genome shotgun (WGS) entry which is preliminary data.</text>
</comment>
<dbReference type="AlphaFoldDB" id="A0A2V0P0E2"/>
<feature type="region of interest" description="Disordered" evidence="1">
    <location>
        <begin position="174"/>
        <end position="248"/>
    </location>
</feature>
<dbReference type="SUPFAM" id="SSF81383">
    <property type="entry name" value="F-box domain"/>
    <property type="match status" value="1"/>
</dbReference>
<keyword evidence="3" id="KW-1185">Reference proteome</keyword>
<name>A0A2V0P0E2_9CHLO</name>
<organism evidence="2 3">
    <name type="scientific">Raphidocelis subcapitata</name>
    <dbReference type="NCBI Taxonomy" id="307507"/>
    <lineage>
        <taxon>Eukaryota</taxon>
        <taxon>Viridiplantae</taxon>
        <taxon>Chlorophyta</taxon>
        <taxon>core chlorophytes</taxon>
        <taxon>Chlorophyceae</taxon>
        <taxon>CS clade</taxon>
        <taxon>Sphaeropleales</taxon>
        <taxon>Selenastraceae</taxon>
        <taxon>Raphidocelis</taxon>
    </lineage>
</organism>
<dbReference type="Gene3D" id="1.20.1280.50">
    <property type="match status" value="1"/>
</dbReference>
<feature type="compositionally biased region" description="Gly residues" evidence="1">
    <location>
        <begin position="210"/>
        <end position="225"/>
    </location>
</feature>
<evidence type="ECO:0000313" key="2">
    <source>
        <dbReference type="EMBL" id="GBF93338.1"/>
    </source>
</evidence>
<proteinExistence type="predicted"/>
<evidence type="ECO:0000256" key="1">
    <source>
        <dbReference type="SAM" id="MobiDB-lite"/>
    </source>
</evidence>
<feature type="compositionally biased region" description="Low complexity" evidence="1">
    <location>
        <begin position="177"/>
        <end position="198"/>
    </location>
</feature>
<accession>A0A2V0P0E2</accession>